<sequence length="759" mass="85885">MESERAEHGPPNPVGPSEAVGTAQEATVSVPEAGTAQEHPAEHVAPQGESLSALLVLEAWRTFDLDTRRSEMDAAALAIAEKQNASLKARKMLAESTRALKRTLNSATECPPDLSKAVIALLKEYQGEIDALTGRAKFVEAEYYSVYRSMYELPNPVDGLEQELRNELRIFELQDQLAAAHKEVVRVDQMNSRVSENQEMIREYEKQMSAEREELVQQFEARVTQMRADWINQREAEMQAWRIKENELLARVSEERDEQTGLRKQNEQLRQELTESKSKLSVAKALRMNELERTEEELMRSRAEVTSLRHRVRHFESEGGAVVAQQQLASASNEAERLRIELASKDVLIVGLQEQLQTLMASLQHKDASGSLEFKKLTDALAQRNAKIAQLEDQLRHAPSKSTYERMKVELEAMQSMHFELTKGSDHFGPTGGADDSSPYPSIEQRLTERVKLLDGKLAHLRNENLEKSAQLEDAKRAVEQLTESLEDQQVLVARLENSISKMTLAEGSPGDSDTKSSRANRNKSELAWDEWGGETIGLLDRESLASGAVATATHKSNVSSVNTPEREPSMLDIVSGQRDRFRARVRELEQENHSLAQRLDEAKREIESVKSDSVVLFQKLKYVQNYQQQGGYANASSASRDEEMGGASNFVVDKYERMYESSGNSGYSGSTANPYALFNRAERQRRLNEMNVADRFTLRAGEQLMSNRNLRMFTFFYMILLHVFVFLFLNRIRYCHQDLLQMDAASLHPQAAHRRFSG</sequence>
<dbReference type="Pfam" id="PF25398">
    <property type="entry name" value="CUX1_N"/>
    <property type="match status" value="1"/>
</dbReference>
<keyword evidence="7" id="KW-0333">Golgi apparatus</keyword>
<evidence type="ECO:0000256" key="7">
    <source>
        <dbReference type="ARBA" id="ARBA00023034"/>
    </source>
</evidence>
<feature type="transmembrane region" description="Helical" evidence="12">
    <location>
        <begin position="711"/>
        <end position="730"/>
    </location>
</feature>
<feature type="coiled-coil region" evidence="10">
    <location>
        <begin position="252"/>
        <end position="341"/>
    </location>
</feature>
<dbReference type="InterPro" id="IPR057476">
    <property type="entry name" value="Cux_N"/>
</dbReference>
<dbReference type="EMBL" id="VRMN01000003">
    <property type="protein sequence ID" value="KAA8495970.1"/>
    <property type="molecule type" value="Genomic_DNA"/>
</dbReference>
<dbReference type="OMA" id="WQQEGFN"/>
<evidence type="ECO:0000256" key="9">
    <source>
        <dbReference type="ARBA" id="ARBA00023136"/>
    </source>
</evidence>
<dbReference type="PANTHER" id="PTHR14043:SF2">
    <property type="entry name" value="HOMEOBOX PROTEIN CUT"/>
    <property type="match status" value="1"/>
</dbReference>
<feature type="domain" description="CASP C-terminal" evidence="13">
    <location>
        <begin position="474"/>
        <end position="732"/>
    </location>
</feature>
<dbReference type="PANTHER" id="PTHR14043">
    <property type="entry name" value="CCAAT DISPLACEMENT PROTEIN-RELATED"/>
    <property type="match status" value="1"/>
</dbReference>
<dbReference type="GO" id="GO:0000139">
    <property type="term" value="C:Golgi membrane"/>
    <property type="evidence" value="ECO:0007669"/>
    <property type="project" value="UniProtKB-SubCell"/>
</dbReference>
<reference evidence="16" key="1">
    <citation type="journal article" date="2019" name="Nat. Commun.">
        <title>Expansion of phycobilisome linker gene families in mesophilic red algae.</title>
        <authorList>
            <person name="Lee J."/>
            <person name="Kim D."/>
            <person name="Bhattacharya D."/>
            <person name="Yoon H.S."/>
        </authorList>
    </citation>
    <scope>NUCLEOTIDE SEQUENCE [LARGE SCALE GENOMIC DNA]</scope>
    <source>
        <strain evidence="16">CCMP 1328</strain>
    </source>
</reference>
<dbReference type="Proteomes" id="UP000324585">
    <property type="component" value="Unassembled WGS sequence"/>
</dbReference>
<keyword evidence="8 10" id="KW-0175">Coiled coil</keyword>
<comment type="subcellular location">
    <subcellularLocation>
        <location evidence="1">Golgi apparatus membrane</location>
        <topology evidence="1">Single-pass type IV membrane protein</topology>
    </subcellularLocation>
</comment>
<evidence type="ECO:0000256" key="8">
    <source>
        <dbReference type="ARBA" id="ARBA00023054"/>
    </source>
</evidence>
<evidence type="ECO:0000256" key="5">
    <source>
        <dbReference type="ARBA" id="ARBA00022692"/>
    </source>
</evidence>
<feature type="region of interest" description="Disordered" evidence="11">
    <location>
        <begin position="1"/>
        <end position="46"/>
    </location>
</feature>
<feature type="domain" description="Cux N-terminal" evidence="14">
    <location>
        <begin position="56"/>
        <end position="165"/>
    </location>
</feature>
<keyword evidence="16" id="KW-1185">Reference proteome</keyword>
<evidence type="ECO:0000313" key="16">
    <source>
        <dbReference type="Proteomes" id="UP000324585"/>
    </source>
</evidence>
<comment type="caution">
    <text evidence="15">The sequence shown here is derived from an EMBL/GenBank/DDBJ whole genome shotgun (WGS) entry which is preliminary data.</text>
</comment>
<comment type="similarity">
    <text evidence="2">Belongs to the CASP family.</text>
</comment>
<feature type="region of interest" description="Disordered" evidence="11">
    <location>
        <begin position="503"/>
        <end position="522"/>
    </location>
</feature>
<keyword evidence="6 12" id="KW-1133">Transmembrane helix</keyword>
<evidence type="ECO:0000256" key="4">
    <source>
        <dbReference type="ARBA" id="ARBA00022448"/>
    </source>
</evidence>
<accession>A0A5J4YYB8</accession>
<evidence type="ECO:0000256" key="6">
    <source>
        <dbReference type="ARBA" id="ARBA00022989"/>
    </source>
</evidence>
<dbReference type="OrthoDB" id="4254at2759"/>
<keyword evidence="4" id="KW-0813">Transport</keyword>
<evidence type="ECO:0000256" key="3">
    <source>
        <dbReference type="ARBA" id="ARBA00018691"/>
    </source>
</evidence>
<evidence type="ECO:0000313" key="15">
    <source>
        <dbReference type="EMBL" id="KAA8495970.1"/>
    </source>
</evidence>
<feature type="compositionally biased region" description="Basic and acidic residues" evidence="11">
    <location>
        <begin position="513"/>
        <end position="522"/>
    </location>
</feature>
<gene>
    <name evidence="15" type="ORF">FVE85_2125</name>
</gene>
<feature type="coiled-coil region" evidence="10">
    <location>
        <begin position="187"/>
        <end position="221"/>
    </location>
</feature>
<feature type="coiled-coil region" evidence="10">
    <location>
        <begin position="572"/>
        <end position="613"/>
    </location>
</feature>
<organism evidence="15 16">
    <name type="scientific">Porphyridium purpureum</name>
    <name type="common">Red alga</name>
    <name type="synonym">Porphyridium cruentum</name>
    <dbReference type="NCBI Taxonomy" id="35688"/>
    <lineage>
        <taxon>Eukaryota</taxon>
        <taxon>Rhodophyta</taxon>
        <taxon>Bangiophyceae</taxon>
        <taxon>Porphyridiales</taxon>
        <taxon>Porphyridiaceae</taxon>
        <taxon>Porphyridium</taxon>
    </lineage>
</organism>
<dbReference type="AlphaFoldDB" id="A0A5J4YYB8"/>
<evidence type="ECO:0000256" key="1">
    <source>
        <dbReference type="ARBA" id="ARBA00004409"/>
    </source>
</evidence>
<evidence type="ECO:0000256" key="2">
    <source>
        <dbReference type="ARBA" id="ARBA00006415"/>
    </source>
</evidence>
<proteinExistence type="inferred from homology"/>
<dbReference type="GO" id="GO:0006891">
    <property type="term" value="P:intra-Golgi vesicle-mediated transport"/>
    <property type="evidence" value="ECO:0007669"/>
    <property type="project" value="InterPro"/>
</dbReference>
<keyword evidence="5 12" id="KW-0812">Transmembrane</keyword>
<dbReference type="InterPro" id="IPR012955">
    <property type="entry name" value="CASP_C"/>
</dbReference>
<feature type="coiled-coil region" evidence="10">
    <location>
        <begin position="444"/>
        <end position="499"/>
    </location>
</feature>
<evidence type="ECO:0000256" key="12">
    <source>
        <dbReference type="SAM" id="Phobius"/>
    </source>
</evidence>
<evidence type="ECO:0000256" key="11">
    <source>
        <dbReference type="SAM" id="MobiDB-lite"/>
    </source>
</evidence>
<dbReference type="Pfam" id="PF08172">
    <property type="entry name" value="CASP_C"/>
    <property type="match status" value="1"/>
</dbReference>
<evidence type="ECO:0000259" key="14">
    <source>
        <dbReference type="Pfam" id="PF25398"/>
    </source>
</evidence>
<evidence type="ECO:0000256" key="10">
    <source>
        <dbReference type="SAM" id="Coils"/>
    </source>
</evidence>
<keyword evidence="9 12" id="KW-0472">Membrane</keyword>
<protein>
    <recommendedName>
        <fullName evidence="3">Protein CASP</fullName>
    </recommendedName>
</protein>
<name>A0A5J4YYB8_PORPP</name>
<evidence type="ECO:0000259" key="13">
    <source>
        <dbReference type="Pfam" id="PF08172"/>
    </source>
</evidence>